<dbReference type="EMBL" id="VSRR010028479">
    <property type="protein sequence ID" value="MPC68849.1"/>
    <property type="molecule type" value="Genomic_DNA"/>
</dbReference>
<evidence type="ECO:0000313" key="2">
    <source>
        <dbReference type="Proteomes" id="UP000324222"/>
    </source>
</evidence>
<protein>
    <submittedName>
        <fullName evidence="1">Uncharacterized protein</fullName>
    </submittedName>
</protein>
<comment type="caution">
    <text evidence="1">The sequence shown here is derived from an EMBL/GenBank/DDBJ whole genome shotgun (WGS) entry which is preliminary data.</text>
</comment>
<organism evidence="1 2">
    <name type="scientific">Portunus trituberculatus</name>
    <name type="common">Swimming crab</name>
    <name type="synonym">Neptunus trituberculatus</name>
    <dbReference type="NCBI Taxonomy" id="210409"/>
    <lineage>
        <taxon>Eukaryota</taxon>
        <taxon>Metazoa</taxon>
        <taxon>Ecdysozoa</taxon>
        <taxon>Arthropoda</taxon>
        <taxon>Crustacea</taxon>
        <taxon>Multicrustacea</taxon>
        <taxon>Malacostraca</taxon>
        <taxon>Eumalacostraca</taxon>
        <taxon>Eucarida</taxon>
        <taxon>Decapoda</taxon>
        <taxon>Pleocyemata</taxon>
        <taxon>Brachyura</taxon>
        <taxon>Eubrachyura</taxon>
        <taxon>Portunoidea</taxon>
        <taxon>Portunidae</taxon>
        <taxon>Portuninae</taxon>
        <taxon>Portunus</taxon>
    </lineage>
</organism>
<name>A0A5B7HGH6_PORTR</name>
<dbReference type="AlphaFoldDB" id="A0A5B7HGH6"/>
<gene>
    <name evidence="1" type="ORF">E2C01_063059</name>
</gene>
<proteinExistence type="predicted"/>
<dbReference type="Proteomes" id="UP000324222">
    <property type="component" value="Unassembled WGS sequence"/>
</dbReference>
<sequence length="85" mass="9407">MLSVECNALLYNLSTDKAAAVIRNRVSELVNGESKPVNQQAANHRARHNTEDVAYRSEVTNITTQPVLHHFASPLLQTQSPCYSS</sequence>
<keyword evidence="2" id="KW-1185">Reference proteome</keyword>
<accession>A0A5B7HGH6</accession>
<evidence type="ECO:0000313" key="1">
    <source>
        <dbReference type="EMBL" id="MPC68849.1"/>
    </source>
</evidence>
<reference evidence="1 2" key="1">
    <citation type="submission" date="2019-05" db="EMBL/GenBank/DDBJ databases">
        <title>Another draft genome of Portunus trituberculatus and its Hox gene families provides insights of decapod evolution.</title>
        <authorList>
            <person name="Jeong J.-H."/>
            <person name="Song I."/>
            <person name="Kim S."/>
            <person name="Choi T."/>
            <person name="Kim D."/>
            <person name="Ryu S."/>
            <person name="Kim W."/>
        </authorList>
    </citation>
    <scope>NUCLEOTIDE SEQUENCE [LARGE SCALE GENOMIC DNA]</scope>
    <source>
        <tissue evidence="1">Muscle</tissue>
    </source>
</reference>